<dbReference type="InterPro" id="IPR028236">
    <property type="entry name" value="CPLANE1"/>
</dbReference>
<feature type="compositionally biased region" description="Basic and acidic residues" evidence="1">
    <location>
        <begin position="1941"/>
        <end position="1978"/>
    </location>
</feature>
<feature type="region of interest" description="Disordered" evidence="1">
    <location>
        <begin position="3308"/>
        <end position="3349"/>
    </location>
</feature>
<feature type="compositionally biased region" description="Polar residues" evidence="1">
    <location>
        <begin position="1577"/>
        <end position="1602"/>
    </location>
</feature>
<feature type="compositionally biased region" description="Polar residues" evidence="1">
    <location>
        <begin position="1613"/>
        <end position="1622"/>
    </location>
</feature>
<dbReference type="Pfam" id="PF15392">
    <property type="entry name" value="Joubert"/>
    <property type="match status" value="1"/>
</dbReference>
<feature type="compositionally biased region" description="Polar residues" evidence="1">
    <location>
        <begin position="2771"/>
        <end position="2791"/>
    </location>
</feature>
<feature type="compositionally biased region" description="Acidic residues" evidence="1">
    <location>
        <begin position="2434"/>
        <end position="2450"/>
    </location>
</feature>
<feature type="compositionally biased region" description="Basic and acidic residues" evidence="1">
    <location>
        <begin position="1857"/>
        <end position="1871"/>
    </location>
</feature>
<feature type="compositionally biased region" description="Basic and acidic residues" evidence="1">
    <location>
        <begin position="2799"/>
        <end position="2812"/>
    </location>
</feature>
<feature type="compositionally biased region" description="Basic and acidic residues" evidence="1">
    <location>
        <begin position="2875"/>
        <end position="2884"/>
    </location>
</feature>
<evidence type="ECO:0000313" key="2">
    <source>
        <dbReference type="EMBL" id="KAL3869912.1"/>
    </source>
</evidence>
<feature type="region of interest" description="Disordered" evidence="1">
    <location>
        <begin position="2908"/>
        <end position="2951"/>
    </location>
</feature>
<feature type="region of interest" description="Disordered" evidence="1">
    <location>
        <begin position="1721"/>
        <end position="1744"/>
    </location>
</feature>
<evidence type="ECO:0000313" key="3">
    <source>
        <dbReference type="Proteomes" id="UP001634394"/>
    </source>
</evidence>
<sequence>MKLDLEVQAFTNIKRRKPWPKIIWIGEEQQSLLLLDPHSHRISILYVPSGKTERKIPRLSPLINEIHCFSFTKNRSFLLGLLWTGNLLVWYKDKDILKQIPGPPNVADQSDWLSDRCTLAASDDLKHVFLALGTSQFFIWEMNKGESLVRSREQELKGTWHGLGVPSGVLVPTADNREYSFDVVFFSSQVLGECCQYSAVFNQGRMLKIVTVLIRFNQASNTQSKSNQVFSKEWSLLEYPFQQIHQKYEPVLSQGAYVCSYSNNGQILAVAANQNQADHTSLLFVSPLTDTVLATGMKGCGVKDSSAWGRQVWVADLEWTSDSLFVACILKSGSVCIISRLGEPVVIKAEGCTVNMGPSYYLPLHPALMISGFDGIAARKDSSVHDPMGQQFSVSTHPYLPKIIFSDGFVVTVVQLPADMTCTTLMQDLLLESTRHLRKITEQENLDISLADAYKLSKSKGANKAKKNFVFEENLNATQGSEASIIEEDDKFSHLGILDNLDAGQIVFGQPELIPVNLDKTFEGLNASESLLKHLEAAQASLFASWKLAASFADTWTSDVDNIAKQTTNNITKVFTVILDCPAVDAVLRPHQGSTIQNPRVFNVLSAYKQYLQILRFDMVNQHLLPVTLRLVHRTVNLMLVSKELERMDPRLKTLLGCYSILQHARSVLNRIYTWVPAANESIALPQDAPVQSNGSKRFEPAVLTKVQRYTGNGIADGINLDYQEHLPGRRLCATWQLLYKHLLRHQKSLSKNVNVDSRELDQLTKLIFSVQETLQEVDGEITPSRGTKVTSGNKLSVDGEHTLAVEAWKEQLKNITDKNGDDPKVAHTLHSVLYTHLLKGELAESAEFIDSLILQANVRRALSAEDLPDFDAGLKPALMTLVIHTLRSQNSEEEELVPCIRNKAIRQVVQSMARFMASYFSNQTLFIYPPHNAQVLPSIHMGDTSVKNRIIPIYHGDITRFITRDGLSSIWTIERTVEYLLLSGLVCEMTWFAHKLGDWKTALLLAFAHHKHKEIAPHLYKRAKKPLQLPASLSPESILQGKLKALVSNNQGNNIAAPASPTRKKNKRYFIPITEETNLTQLTNTLENILTTGLVCGVELAPWLLDSLVEKVKTIVANFPPLVPQDFYLPAPPLYCQQPAEVDTYVLTPEVEFEKQLRMEVSSLIQLILVVLNSTHLSLPLARWYVQELAKVQEKAAQFKATTEGPCMELPEVLQKYKMIQSSVVNFKETVNITKLMGSFRDICTILWLLHVRDKLSQNLRQRGKKMISREELHRDSNTHMPQESAGASQEGVRECFTTLQWAVHMLAFSKYLLDEECLHKVVLSLILELPATEDTADILAEYFHDIENLEPEVQEKLDRLLNNWKSIEIVPENHGIATKVQENGEEIEGEGDGEVRKSVTFFPASPRTIALSVYFHKQCEVVPKVFKRKRKCFGNYEEFVFNSIDEIEGTVHSSISFQYINGLLVGSRPFETKQSFMEFLDTLFDISFSKSLQEESRQGRNVKYPLILPFASDIKEKEFQSYPLKNLDGSQKRHTSVVKSSPRAKFLRSQSESHAAFEEEEKPTQKNVKPRGLFRSNSSGDVIPSSIKSSRTSLADTANSPGRERKLRGVSSPSKGQIPNMTGLASKYYQSEEVLYRDPAESDDGHWVLDVNFGHQYLSLQRVLDWLYQWGSQHHALGLHWKGEKDLALSPTMRVEVPTQLVVLSLWLLEHKYSSVKRRKGSVGSSPRAEKQPVIQHNVDAIERKATSKGLSTLEELTENDSFQNASDLRKSANGGKGKEERSKQSMLTEDSLVSVNSVLMEEEETARVQTAYKHVLNGADDSSSLEVSSLGSEDLDEQTLSLIKGLRHSHRNPRKDSPSKESPDRRDSSTLNNTLHFQSSPERRSMSNMVPNSSTPISNVKNRKSRRAEFEEKQNGEENVLELSYSSSLQRSRVKVGGKPDHHHGNNPEYRDYVDNPEHRLRENPGDNMGHDNRSRSGRNYQSNPGHNPGNPGHNSQNRSGNAGNQHDGDNNEPGNMSALDIGQQLKYIIRGELRRMLEVQHQSMMAMMGALDETRTPWQPNHPANETLEQHLSRLQPDRTRGLMVEDELEHSQRPHHQKPNVREVLQEMKNLQKESVVENVPGLKGKRFRSQHGKISGKENILEASLHVSDLQSASRSPQEIQLFQISTRQEDVNLIPRFLRIPAEKDDGGLSFKLPKLPQEAWGQEKNEIPKEEISRMPLLQIDENAHKITHIPFQHAPSQLLPIPQAGYFNSDMTKNAVHVSVGNHDIPLLQLPKDNEQQGKSTFGKLLPPSMVVSQHQAQAEALRERMAKEFQEFLTYQTAQDEEMERQRYGGKLLRINFEKVKTAEEEMERQMEVSARAQQRVRVPVETIPQKSNVSKPTAARRKKVLVISPQSTEEQVDGEAREAKVREENDETAGEEVPHEQNEGDEDLNEEEASEEQGEGEIHHGYAIRPGAFENYLELEKELLGGAPMDTHARLQYLTAMKLQQQRRKRQKVDFATMTRELIDAGMETDVAMETESVRTAEAATSITKDTGVDPIQEAVIEYNRSRQGNALPPDIYMGLRFTNEETQPGTAGQSAARGRSYINVVDLDASAIMKDIEARPETEETPADELGLRPSAVMDRSLLSRDYETSLRDSYEQNIPVIPRPTREDAVTIRMFETKAGGQDSVSVAIMPRGSLPESKAAVIRHLREMNQQIAAMDQMSENMVKEFKNTRLMLHTLETLDEAMKDKENVHEEFGSEEDEEDQRTSSVKTGSLKEASLTDTMTPKQSQKSPVISARTSARTKKSVTIKEDHHRRSDETRVSGLSGISDIIGEMVAQGDIDLEEAGLTDAEAQRLVKKSGISQRVEQEEVAPKKLQRKPLPGMREHKYDPDDLKEWISTKRAERIGQYKQQLGELREREIRPYKPRPDAFDKTLSGRELDAEKNARQQSRKYLEKENLARRMLDAKDLLGDIISDKPKLPEEPPPRISKKKTSGPKKDLSPSRTRTLERDFSPELQMPMPKKKSALKHTPSAELYREEDMLERNMYLSSRETSPVRREMGHKPILVQEYSPNRVTQELKKHVVPKPKQNLRSVEEEYQEAETTDDLMEYTRAVQAMDVSESHDSGMKVIEKPRKPYKPKSFTELVRLQRPEVTKKGHHSQIPVATEELYTERTTTVSQQDMPTPKEMTEREKMRIYGSKHLPGSRPTVDSSTRRVKTYAERLQEMKSTVTYSTPVAPRIHVVGSSVASESARSSGLVRKSAKPKHKPLTYVERLQKLSEGTHKPRAGPTRVVPRSVMRSHKPIHKSQTYTEQLQALQAPKQPPRAESRATKLSAARTAARPYRDPYKEHGKDLDDSSVVSSWSMGDDVRKILYEDDISSIGRGTSYGRMSMASEQISDYYNVVMGEDYSQSVDIDEIARIADAASVSSGSVMSIIDWDAVDNLIADVI</sequence>
<feature type="compositionally biased region" description="Basic and acidic residues" evidence="1">
    <location>
        <begin position="1910"/>
        <end position="1919"/>
    </location>
</feature>
<feature type="compositionally biased region" description="Basic and acidic residues" evidence="1">
    <location>
        <begin position="3333"/>
        <end position="3346"/>
    </location>
</feature>
<feature type="compositionally biased region" description="Basic and acidic residues" evidence="1">
    <location>
        <begin position="2987"/>
        <end position="3004"/>
    </location>
</feature>
<feature type="region of interest" description="Disordered" evidence="1">
    <location>
        <begin position="1527"/>
        <end position="1623"/>
    </location>
</feature>
<feature type="region of interest" description="Disordered" evidence="1">
    <location>
        <begin position="1758"/>
        <end position="1792"/>
    </location>
</feature>
<dbReference type="SUPFAM" id="SSF69322">
    <property type="entry name" value="Tricorn protease domain 2"/>
    <property type="match status" value="1"/>
</dbReference>
<feature type="region of interest" description="Disordered" evidence="1">
    <location>
        <begin position="2855"/>
        <end position="2884"/>
    </location>
</feature>
<name>A0ABD3W7N1_SINWO</name>
<keyword evidence="3" id="KW-1185">Reference proteome</keyword>
<feature type="compositionally biased region" description="Basic and acidic residues" evidence="1">
    <location>
        <begin position="2409"/>
        <end position="2418"/>
    </location>
</feature>
<dbReference type="EMBL" id="JBJQND010000008">
    <property type="protein sequence ID" value="KAL3869912.1"/>
    <property type="molecule type" value="Genomic_DNA"/>
</dbReference>
<reference evidence="2 3" key="1">
    <citation type="submission" date="2024-11" db="EMBL/GenBank/DDBJ databases">
        <title>Chromosome-level genome assembly of the freshwater bivalve Anodonta woodiana.</title>
        <authorList>
            <person name="Chen X."/>
        </authorList>
    </citation>
    <scope>NUCLEOTIDE SEQUENCE [LARGE SCALE GENOMIC DNA]</scope>
    <source>
        <strain evidence="2">MN2024</strain>
        <tissue evidence="2">Gills</tissue>
    </source>
</reference>
<gene>
    <name evidence="2" type="ORF">ACJMK2_042534</name>
</gene>
<feature type="compositionally biased region" description="Polar residues" evidence="1">
    <location>
        <begin position="1872"/>
        <end position="1903"/>
    </location>
</feature>
<dbReference type="PANTHER" id="PTHR14492">
    <property type="entry name" value="JBTS17"/>
    <property type="match status" value="1"/>
</dbReference>
<organism evidence="2 3">
    <name type="scientific">Sinanodonta woodiana</name>
    <name type="common">Chinese pond mussel</name>
    <name type="synonym">Anodonta woodiana</name>
    <dbReference type="NCBI Taxonomy" id="1069815"/>
    <lineage>
        <taxon>Eukaryota</taxon>
        <taxon>Metazoa</taxon>
        <taxon>Spiralia</taxon>
        <taxon>Lophotrochozoa</taxon>
        <taxon>Mollusca</taxon>
        <taxon>Bivalvia</taxon>
        <taxon>Autobranchia</taxon>
        <taxon>Heteroconchia</taxon>
        <taxon>Palaeoheterodonta</taxon>
        <taxon>Unionida</taxon>
        <taxon>Unionoidea</taxon>
        <taxon>Unionidae</taxon>
        <taxon>Unioninae</taxon>
        <taxon>Sinanodonta</taxon>
    </lineage>
</organism>
<accession>A0ABD3W7N1</accession>
<protein>
    <submittedName>
        <fullName evidence="2">Uncharacterized protein</fullName>
    </submittedName>
</protein>
<dbReference type="Proteomes" id="UP001634394">
    <property type="component" value="Unassembled WGS sequence"/>
</dbReference>
<feature type="region of interest" description="Disordered" evidence="1">
    <location>
        <begin position="1847"/>
        <end position="2021"/>
    </location>
</feature>
<feature type="region of interest" description="Disordered" evidence="1">
    <location>
        <begin position="2381"/>
        <end position="2453"/>
    </location>
</feature>
<comment type="caution">
    <text evidence="2">The sequence shown here is derived from an EMBL/GenBank/DDBJ whole genome shotgun (WGS) entry which is preliminary data.</text>
</comment>
<feature type="compositionally biased region" description="Low complexity" evidence="1">
    <location>
        <begin position="1985"/>
        <end position="2001"/>
    </location>
</feature>
<evidence type="ECO:0000256" key="1">
    <source>
        <dbReference type="SAM" id="MobiDB-lite"/>
    </source>
</evidence>
<proteinExistence type="predicted"/>
<feature type="region of interest" description="Disordered" evidence="1">
    <location>
        <begin position="2742"/>
        <end position="2813"/>
    </location>
</feature>
<dbReference type="PANTHER" id="PTHR14492:SF4">
    <property type="entry name" value="CILIOGENESIS AND PLANAR POLARITY EFFECTOR 1"/>
    <property type="match status" value="1"/>
</dbReference>
<feature type="compositionally biased region" description="Basic and acidic residues" evidence="1">
    <location>
        <begin position="2963"/>
        <end position="2976"/>
    </location>
</feature>
<feature type="region of interest" description="Disordered" evidence="1">
    <location>
        <begin position="2963"/>
        <end position="3029"/>
    </location>
</feature>